<dbReference type="Proteomes" id="UP000216052">
    <property type="component" value="Chromosome"/>
</dbReference>
<dbReference type="PROSITE" id="PS51900">
    <property type="entry name" value="CB"/>
    <property type="match status" value="1"/>
</dbReference>
<accession>A0ABZ3IYA5</accession>
<evidence type="ECO:0000256" key="6">
    <source>
        <dbReference type="SAM" id="MobiDB-lite"/>
    </source>
</evidence>
<evidence type="ECO:0000313" key="9">
    <source>
        <dbReference type="EMBL" id="XFO71057.1"/>
    </source>
</evidence>
<keyword evidence="4" id="KW-0233">DNA recombination</keyword>
<protein>
    <submittedName>
        <fullName evidence="9">Tyrosine recombinase XerC</fullName>
    </submittedName>
</protein>
<dbReference type="InterPro" id="IPR013762">
    <property type="entry name" value="Integrase-like_cat_sf"/>
</dbReference>
<comment type="similarity">
    <text evidence="1">Belongs to the 'phage' integrase family.</text>
</comment>
<dbReference type="PROSITE" id="PS51898">
    <property type="entry name" value="TYR_RECOMBINASE"/>
    <property type="match status" value="1"/>
</dbReference>
<dbReference type="InterPro" id="IPR011010">
    <property type="entry name" value="DNA_brk_join_enz"/>
</dbReference>
<sequence length="451" mass="51504">MATSYGSVQKTGKHSWKLTVSSGFDGSGKRIRHTKTVHVTSDNEEQQEKEARKQLALFIADIEKGQTATSGKMTLEQFFEYWQENYAIGRHAPKTISFNKGLFKRIKEALGHKRLDKIEPKHLLSFYKNLAEPGVKQDPNAKRRKKEKTPNSDTENQNKVSNTETPIINNTLSPNTIKKYHVFLHSLFEKAVQWNFMAYNPAERVEPPKTEKTVKKIYDEETTGKFLLLLEKEELKHKLMALLLISTGMRRGEMFGLQWHHVDFDKGTVKIEQASQYLPGKGIFIKETKNESSKRTITISTSIINLLHQYKAEQSAKRLKLGGTPDKGGKWQGAEKPEDDFIFTTWNGEKAHPDSVNTWLKDFITNNELPHITTPHSFRHMAATYLITSGTDIRTVAGKLGHANTTTTTVVYSHLLKSAEKETTDKMENFIQQATEKAKEKEKEKQKKQAK</sequence>
<dbReference type="CDD" id="cd01189">
    <property type="entry name" value="INT_ICEBs1_C_like"/>
    <property type="match status" value="1"/>
</dbReference>
<dbReference type="Gene3D" id="1.10.150.130">
    <property type="match status" value="1"/>
</dbReference>
<evidence type="ECO:0000256" key="4">
    <source>
        <dbReference type="ARBA" id="ARBA00023172"/>
    </source>
</evidence>
<keyword evidence="2" id="KW-0229">DNA integration</keyword>
<dbReference type="InterPro" id="IPR010998">
    <property type="entry name" value="Integrase_recombinase_N"/>
</dbReference>
<dbReference type="InterPro" id="IPR044068">
    <property type="entry name" value="CB"/>
</dbReference>
<dbReference type="RefSeq" id="WP_093797404.1">
    <property type="nucleotide sequence ID" value="NZ_CP155571.1"/>
</dbReference>
<evidence type="ECO:0000256" key="2">
    <source>
        <dbReference type="ARBA" id="ARBA00022908"/>
    </source>
</evidence>
<dbReference type="InterPro" id="IPR002104">
    <property type="entry name" value="Integrase_catalytic"/>
</dbReference>
<evidence type="ECO:0000256" key="5">
    <source>
        <dbReference type="PROSITE-ProRule" id="PRU01248"/>
    </source>
</evidence>
<reference evidence="9" key="1">
    <citation type="submission" date="2024-05" db="EMBL/GenBank/DDBJ databases">
        <title>Isolation and characterization of Sporomusa carbonis sp. nov., a carboxydotrophic hydrogenogen in the genus of Sporomusa isolated from a charcoal burning pile.</title>
        <authorList>
            <person name="Boeer T."/>
            <person name="Rosenbaum F."/>
            <person name="Eysell L."/>
            <person name="Mueller V."/>
            <person name="Daniel R."/>
            <person name="Poehlein A."/>
        </authorList>
    </citation>
    <scope>NUCLEOTIDE SEQUENCE [LARGE SCALE GENOMIC DNA]</scope>
    <source>
        <strain evidence="9">DSM 3132</strain>
    </source>
</reference>
<feature type="region of interest" description="Disordered" evidence="6">
    <location>
        <begin position="429"/>
        <end position="451"/>
    </location>
</feature>
<feature type="domain" description="Tyr recombinase" evidence="7">
    <location>
        <begin position="213"/>
        <end position="425"/>
    </location>
</feature>
<dbReference type="PANTHER" id="PTHR30349:SF41">
    <property type="entry name" value="INTEGRASE_RECOMBINASE PROTEIN MJ0367-RELATED"/>
    <property type="match status" value="1"/>
</dbReference>
<dbReference type="InterPro" id="IPR004107">
    <property type="entry name" value="Integrase_SAM-like_N"/>
</dbReference>
<dbReference type="SUPFAM" id="SSF56349">
    <property type="entry name" value="DNA breaking-rejoining enzymes"/>
    <property type="match status" value="1"/>
</dbReference>
<feature type="domain" description="Core-binding (CB)" evidence="8">
    <location>
        <begin position="73"/>
        <end position="192"/>
    </location>
</feature>
<name>A0ABZ3IYA5_SPOA4</name>
<organism evidence="9 10">
    <name type="scientific">Sporomusa acidovorans (strain ATCC 49682 / DSM 3132 / Mol)</name>
    <dbReference type="NCBI Taxonomy" id="1123286"/>
    <lineage>
        <taxon>Bacteria</taxon>
        <taxon>Bacillati</taxon>
        <taxon>Bacillota</taxon>
        <taxon>Negativicutes</taxon>
        <taxon>Selenomonadales</taxon>
        <taxon>Sporomusaceae</taxon>
        <taxon>Sporomusa</taxon>
    </lineage>
</organism>
<keyword evidence="3 5" id="KW-0238">DNA-binding</keyword>
<feature type="compositionally biased region" description="Polar residues" evidence="6">
    <location>
        <begin position="151"/>
        <end position="168"/>
    </location>
</feature>
<dbReference type="EMBL" id="CP155571">
    <property type="protein sequence ID" value="XFO71057.1"/>
    <property type="molecule type" value="Genomic_DNA"/>
</dbReference>
<feature type="compositionally biased region" description="Basic and acidic residues" evidence="6">
    <location>
        <begin position="436"/>
        <end position="451"/>
    </location>
</feature>
<proteinExistence type="inferred from homology"/>
<dbReference type="Pfam" id="PF14659">
    <property type="entry name" value="Phage_int_SAM_3"/>
    <property type="match status" value="1"/>
</dbReference>
<dbReference type="InterPro" id="IPR050090">
    <property type="entry name" value="Tyrosine_recombinase_XerCD"/>
</dbReference>
<evidence type="ECO:0000259" key="7">
    <source>
        <dbReference type="PROSITE" id="PS51898"/>
    </source>
</evidence>
<dbReference type="Gene3D" id="1.10.443.10">
    <property type="entry name" value="Intergrase catalytic core"/>
    <property type="match status" value="1"/>
</dbReference>
<evidence type="ECO:0000259" key="8">
    <source>
        <dbReference type="PROSITE" id="PS51900"/>
    </source>
</evidence>
<dbReference type="Pfam" id="PF00589">
    <property type="entry name" value="Phage_integrase"/>
    <property type="match status" value="1"/>
</dbReference>
<keyword evidence="10" id="KW-1185">Reference proteome</keyword>
<evidence type="ECO:0000313" key="10">
    <source>
        <dbReference type="Proteomes" id="UP000216052"/>
    </source>
</evidence>
<feature type="region of interest" description="Disordered" evidence="6">
    <location>
        <begin position="134"/>
        <end position="168"/>
    </location>
</feature>
<evidence type="ECO:0000256" key="1">
    <source>
        <dbReference type="ARBA" id="ARBA00008857"/>
    </source>
</evidence>
<dbReference type="PANTHER" id="PTHR30349">
    <property type="entry name" value="PHAGE INTEGRASE-RELATED"/>
    <property type="match status" value="1"/>
</dbReference>
<gene>
    <name evidence="9" type="primary">xerC_4</name>
    <name evidence="9" type="ORF">SPACI_010720</name>
</gene>
<evidence type="ECO:0000256" key="3">
    <source>
        <dbReference type="ARBA" id="ARBA00023125"/>
    </source>
</evidence>